<evidence type="ECO:0000256" key="1">
    <source>
        <dbReference type="SAM" id="MobiDB-lite"/>
    </source>
</evidence>
<dbReference type="AlphaFoldDB" id="A0AAV1I055"/>
<evidence type="ECO:0000313" key="2">
    <source>
        <dbReference type="EMBL" id="CAK0766027.1"/>
    </source>
</evidence>
<name>A0AAV1I055_9CHLO</name>
<gene>
    <name evidence="2" type="ORF">CVIRNUC_003317</name>
</gene>
<dbReference type="EMBL" id="CAUYUE010000004">
    <property type="protein sequence ID" value="CAK0766027.1"/>
    <property type="molecule type" value="Genomic_DNA"/>
</dbReference>
<feature type="compositionally biased region" description="Basic residues" evidence="1">
    <location>
        <begin position="42"/>
        <end position="65"/>
    </location>
</feature>
<keyword evidence="3" id="KW-1185">Reference proteome</keyword>
<accession>A0AAV1I055</accession>
<reference evidence="2 3" key="1">
    <citation type="submission" date="2023-10" db="EMBL/GenBank/DDBJ databases">
        <authorList>
            <person name="Maclean D."/>
            <person name="Macfadyen A."/>
        </authorList>
    </citation>
    <scope>NUCLEOTIDE SEQUENCE [LARGE SCALE GENOMIC DNA]</scope>
</reference>
<sequence>MFQVAGRRSGSYRKKPRHGGFSLFPKKKKDGKGAMSIMKWGGKSKSKSKRKSKRGSRKMGSRKMKAAGGAWWM</sequence>
<evidence type="ECO:0008006" key="4">
    <source>
        <dbReference type="Google" id="ProtNLM"/>
    </source>
</evidence>
<comment type="caution">
    <text evidence="2">The sequence shown here is derived from an EMBL/GenBank/DDBJ whole genome shotgun (WGS) entry which is preliminary data.</text>
</comment>
<evidence type="ECO:0000313" key="3">
    <source>
        <dbReference type="Proteomes" id="UP001314263"/>
    </source>
</evidence>
<organism evidence="2 3">
    <name type="scientific">Coccomyxa viridis</name>
    <dbReference type="NCBI Taxonomy" id="1274662"/>
    <lineage>
        <taxon>Eukaryota</taxon>
        <taxon>Viridiplantae</taxon>
        <taxon>Chlorophyta</taxon>
        <taxon>core chlorophytes</taxon>
        <taxon>Trebouxiophyceae</taxon>
        <taxon>Trebouxiophyceae incertae sedis</taxon>
        <taxon>Coccomyxaceae</taxon>
        <taxon>Coccomyxa</taxon>
    </lineage>
</organism>
<proteinExistence type="predicted"/>
<dbReference type="Proteomes" id="UP001314263">
    <property type="component" value="Unassembled WGS sequence"/>
</dbReference>
<protein>
    <recommendedName>
        <fullName evidence="4">Sperm protamine P3</fullName>
    </recommendedName>
</protein>
<feature type="region of interest" description="Disordered" evidence="1">
    <location>
        <begin position="1"/>
        <end position="73"/>
    </location>
</feature>